<reference evidence="2 3" key="1">
    <citation type="submission" date="2020-06" db="EMBL/GenBank/DDBJ databases">
        <title>Transcriptomic and genomic resources for Thalictrum thalictroides and T. hernandezii: Facilitating candidate gene discovery in an emerging model plant lineage.</title>
        <authorList>
            <person name="Arias T."/>
            <person name="Riano-Pachon D.M."/>
            <person name="Di Stilio V.S."/>
        </authorList>
    </citation>
    <scope>NUCLEOTIDE SEQUENCE [LARGE SCALE GENOMIC DNA]</scope>
    <source>
        <strain evidence="3">cv. WT478/WT964</strain>
        <tissue evidence="2">Leaves</tissue>
    </source>
</reference>
<evidence type="ECO:0000313" key="2">
    <source>
        <dbReference type="EMBL" id="KAF5188257.1"/>
    </source>
</evidence>
<feature type="non-terminal residue" evidence="2">
    <location>
        <position position="117"/>
    </location>
</feature>
<dbReference type="OrthoDB" id="10479693at2759"/>
<name>A0A7J6VU66_THATH</name>
<comment type="caution">
    <text evidence="2">The sequence shown here is derived from an EMBL/GenBank/DDBJ whole genome shotgun (WGS) entry which is preliminary data.</text>
</comment>
<organism evidence="2 3">
    <name type="scientific">Thalictrum thalictroides</name>
    <name type="common">Rue-anemone</name>
    <name type="synonym">Anemone thalictroides</name>
    <dbReference type="NCBI Taxonomy" id="46969"/>
    <lineage>
        <taxon>Eukaryota</taxon>
        <taxon>Viridiplantae</taxon>
        <taxon>Streptophyta</taxon>
        <taxon>Embryophyta</taxon>
        <taxon>Tracheophyta</taxon>
        <taxon>Spermatophyta</taxon>
        <taxon>Magnoliopsida</taxon>
        <taxon>Ranunculales</taxon>
        <taxon>Ranunculaceae</taxon>
        <taxon>Thalictroideae</taxon>
        <taxon>Thalictrum</taxon>
    </lineage>
</organism>
<feature type="region of interest" description="Disordered" evidence="1">
    <location>
        <begin position="1"/>
        <end position="20"/>
    </location>
</feature>
<keyword evidence="3" id="KW-1185">Reference proteome</keyword>
<feature type="compositionally biased region" description="Basic and acidic residues" evidence="1">
    <location>
        <begin position="44"/>
        <end position="66"/>
    </location>
</feature>
<dbReference type="EMBL" id="JABWDY010026991">
    <property type="protein sequence ID" value="KAF5188257.1"/>
    <property type="molecule type" value="Genomic_DNA"/>
</dbReference>
<evidence type="ECO:0000313" key="3">
    <source>
        <dbReference type="Proteomes" id="UP000554482"/>
    </source>
</evidence>
<evidence type="ECO:0000256" key="1">
    <source>
        <dbReference type="SAM" id="MobiDB-lite"/>
    </source>
</evidence>
<gene>
    <name evidence="2" type="ORF">FRX31_022156</name>
</gene>
<feature type="region of interest" description="Disordered" evidence="1">
    <location>
        <begin position="27"/>
        <end position="66"/>
    </location>
</feature>
<dbReference type="AlphaFoldDB" id="A0A7J6VU66"/>
<dbReference type="Proteomes" id="UP000554482">
    <property type="component" value="Unassembled WGS sequence"/>
</dbReference>
<sequence length="117" mass="13393">MGMRAHPRFSSVDKKKVSSVDQVDSFNSDAGLSQCLPGSSREYLYNDDKIPRYPEKRRPVKRELSTDSQEKMDKWFCTTGAKIGALPENQRKKLIKLLYTYKDLNSTDLSNLPCTDL</sequence>
<proteinExistence type="predicted"/>
<protein>
    <submittedName>
        <fullName evidence="2">Uncharacterized protein</fullName>
    </submittedName>
</protein>
<accession>A0A7J6VU66</accession>